<dbReference type="InterPro" id="IPR029063">
    <property type="entry name" value="SAM-dependent_MTases_sf"/>
</dbReference>
<feature type="domain" description="Methyltransferase" evidence="1">
    <location>
        <begin position="53"/>
        <end position="148"/>
    </location>
</feature>
<sequence>MLRTLKTIWHGLTAKGALFPPPARLYPAHPLRNWALSPAELVSRLELQPQQRILEVGCGPGYFSPALARSVPQGSLVLADIQPEMLAKARQRLEKRHIPNAEYHLCSGSSFPFASASFHRIVLVTVLGEVADQAAYLAEFHRLLTPDGLLSISEAAGDADKLSRAELIQLLEQYGFTPVQQFGNERNYTLNFGKTDLSLAETR</sequence>
<gene>
    <name evidence="2" type="ORF">ELB75_08680</name>
</gene>
<dbReference type="CDD" id="cd02440">
    <property type="entry name" value="AdoMet_MTases"/>
    <property type="match status" value="1"/>
</dbReference>
<keyword evidence="2" id="KW-0489">Methyltransferase</keyword>
<evidence type="ECO:0000313" key="3">
    <source>
        <dbReference type="Proteomes" id="UP000282435"/>
    </source>
</evidence>
<dbReference type="PANTHER" id="PTHR42912">
    <property type="entry name" value="METHYLTRANSFERASE"/>
    <property type="match status" value="1"/>
</dbReference>
<name>A0A3S9SKP6_EIKCO</name>
<dbReference type="GO" id="GO:0008168">
    <property type="term" value="F:methyltransferase activity"/>
    <property type="evidence" value="ECO:0007669"/>
    <property type="project" value="UniProtKB-KW"/>
</dbReference>
<dbReference type="Pfam" id="PF13649">
    <property type="entry name" value="Methyltransf_25"/>
    <property type="match status" value="1"/>
</dbReference>
<dbReference type="RefSeq" id="WP_126983583.1">
    <property type="nucleotide sequence ID" value="NZ_CP034670.1"/>
</dbReference>
<dbReference type="OrthoDB" id="9760689at2"/>
<keyword evidence="2" id="KW-0808">Transferase</keyword>
<dbReference type="InterPro" id="IPR050508">
    <property type="entry name" value="Methyltransf_Superfamily"/>
</dbReference>
<dbReference type="Gene3D" id="3.40.50.150">
    <property type="entry name" value="Vaccinia Virus protein VP39"/>
    <property type="match status" value="1"/>
</dbReference>
<proteinExistence type="predicted"/>
<dbReference type="InterPro" id="IPR041698">
    <property type="entry name" value="Methyltransf_25"/>
</dbReference>
<accession>A0A3S9SKP6</accession>
<organism evidence="2 3">
    <name type="scientific">Eikenella corrodens</name>
    <dbReference type="NCBI Taxonomy" id="539"/>
    <lineage>
        <taxon>Bacteria</taxon>
        <taxon>Pseudomonadati</taxon>
        <taxon>Pseudomonadota</taxon>
        <taxon>Betaproteobacteria</taxon>
        <taxon>Neisseriales</taxon>
        <taxon>Neisseriaceae</taxon>
        <taxon>Eikenella</taxon>
    </lineage>
</organism>
<evidence type="ECO:0000259" key="1">
    <source>
        <dbReference type="Pfam" id="PF13649"/>
    </source>
</evidence>
<dbReference type="Proteomes" id="UP000282435">
    <property type="component" value="Chromosome"/>
</dbReference>
<dbReference type="SUPFAM" id="SSF53335">
    <property type="entry name" value="S-adenosyl-L-methionine-dependent methyltransferases"/>
    <property type="match status" value="1"/>
</dbReference>
<dbReference type="EMBL" id="CP034670">
    <property type="protein sequence ID" value="AZR60093.1"/>
    <property type="molecule type" value="Genomic_DNA"/>
</dbReference>
<evidence type="ECO:0000313" key="2">
    <source>
        <dbReference type="EMBL" id="AZR60093.1"/>
    </source>
</evidence>
<dbReference type="AlphaFoldDB" id="A0A3S9SKP6"/>
<reference evidence="2 3" key="1">
    <citation type="submission" date="2018-12" db="EMBL/GenBank/DDBJ databases">
        <title>Genome sequencing of Eikenella corrodens KCOM 3110 (= JS217).</title>
        <authorList>
            <person name="Koo J.-K."/>
            <person name="Park S.-N."/>
            <person name="Lim Y.K."/>
        </authorList>
    </citation>
    <scope>NUCLEOTIDE SEQUENCE [LARGE SCALE GENOMIC DNA]</scope>
    <source>
        <strain evidence="2 3">KCOM 3110</strain>
    </source>
</reference>
<dbReference type="GO" id="GO:0032259">
    <property type="term" value="P:methylation"/>
    <property type="evidence" value="ECO:0007669"/>
    <property type="project" value="UniProtKB-KW"/>
</dbReference>
<protein>
    <submittedName>
        <fullName evidence="2">Class I SAM-dependent methyltransferase</fullName>
    </submittedName>
</protein>